<gene>
    <name evidence="2" type="ORF">CW751_08070</name>
</gene>
<comment type="caution">
    <text evidence="2">The sequence shown here is derived from an EMBL/GenBank/DDBJ whole genome shotgun (WGS) entry which is preliminary data.</text>
</comment>
<dbReference type="OrthoDB" id="1490774at2"/>
<organism evidence="2 3">
    <name type="scientific">Brumimicrobium salinarum</name>
    <dbReference type="NCBI Taxonomy" id="2058658"/>
    <lineage>
        <taxon>Bacteria</taxon>
        <taxon>Pseudomonadati</taxon>
        <taxon>Bacteroidota</taxon>
        <taxon>Flavobacteriia</taxon>
        <taxon>Flavobacteriales</taxon>
        <taxon>Crocinitomicaceae</taxon>
        <taxon>Brumimicrobium</taxon>
    </lineage>
</organism>
<dbReference type="Proteomes" id="UP000236654">
    <property type="component" value="Unassembled WGS sequence"/>
</dbReference>
<keyword evidence="3" id="KW-1185">Reference proteome</keyword>
<accession>A0A2I0R2C0</accession>
<feature type="region of interest" description="Disordered" evidence="1">
    <location>
        <begin position="405"/>
        <end position="448"/>
    </location>
</feature>
<name>A0A2I0R2C0_9FLAO</name>
<sequence>MKFDHNEEYTNESLYAYDISNKIIFIGDVLQDKNGLGPGYFCLGCKKKMEAVLPKKKISKYFRHHVTKGSKNNCTYSHETHRHFLSKSYLKELNKIKVPPLYKYPDSDDDPIYQIREADFVKAHSVILEKAIFEDENGKVQLVSKDKVDEKYLYFIPDAILLNEKNEPILLVEFVATHKPDQKKLMKLKRLGIDAIQVYVPKSSPEEIKRNLLISKNTKWLFNYEEQKTVYTQISAEDSRRIYDVDELQRSFFEEGYKCRSAQLGELIRSIEKILESESYRTIEQNIESEIRRITLASERAESELEELREKHSRSGIERYQEQRERVEVSEKEFQSKVSRLEQRYRSKRSRVEREIRVIEEETREVVSAIEAQSNIDEAIEREQKTEKEIRQKTEGLSNKIGELQQKLGRESEQLRESYEQEEERLEEEFRRDSERKEQDIKELREKTESIPETFERLRKDIESKIAGFRTEEAAVIERFRLMEKRIESESSRTITKRREENERIRKERLEKFDNGDIREALANPYSSKRIPELEEHAELYSNRLKLIRKIEKED</sequence>
<evidence type="ECO:0000313" key="3">
    <source>
        <dbReference type="Proteomes" id="UP000236654"/>
    </source>
</evidence>
<feature type="compositionally biased region" description="Basic and acidic residues" evidence="1">
    <location>
        <begin position="408"/>
        <end position="419"/>
    </location>
</feature>
<dbReference type="RefSeq" id="WP_101334499.1">
    <property type="nucleotide sequence ID" value="NZ_PJNI01000008.1"/>
</dbReference>
<feature type="compositionally biased region" description="Basic and acidic residues" evidence="1">
    <location>
        <begin position="428"/>
        <end position="448"/>
    </location>
</feature>
<proteinExistence type="predicted"/>
<evidence type="ECO:0000256" key="1">
    <source>
        <dbReference type="SAM" id="MobiDB-lite"/>
    </source>
</evidence>
<dbReference type="AlphaFoldDB" id="A0A2I0R2C0"/>
<dbReference type="EMBL" id="PJNI01000008">
    <property type="protein sequence ID" value="PKR80717.1"/>
    <property type="molecule type" value="Genomic_DNA"/>
</dbReference>
<protein>
    <submittedName>
        <fullName evidence="2">Uncharacterized protein</fullName>
    </submittedName>
</protein>
<reference evidence="2 3" key="1">
    <citation type="submission" date="2017-12" db="EMBL/GenBank/DDBJ databases">
        <title>The draft genome sequence of Brumimicrobium saltpan LHR20.</title>
        <authorList>
            <person name="Do Z.-J."/>
            <person name="Luo H.-R."/>
        </authorList>
    </citation>
    <scope>NUCLEOTIDE SEQUENCE [LARGE SCALE GENOMIC DNA]</scope>
    <source>
        <strain evidence="2 3">LHR20</strain>
    </source>
</reference>
<evidence type="ECO:0000313" key="2">
    <source>
        <dbReference type="EMBL" id="PKR80717.1"/>
    </source>
</evidence>